<keyword evidence="3" id="KW-1185">Reference proteome</keyword>
<name>A0A1J0A8Q8_9CYAN</name>
<dbReference type="STRING" id="1188229.GlitD10_0009"/>
<keyword evidence="1" id="KW-0472">Membrane</keyword>
<accession>A0A1J0A8Q8</accession>
<sequence>MQTTSPALAVPFTLNPDYRVALGLAGMGLAVTAWSWPTGLGLGAMAAFLGWQSAVLRLTFTETAVVLTRNGAPLREFPYRDWQDWYLFWPGLPVILFFREVHSIHFVPVLFDPLALSRYLAHYCPPTEAR</sequence>
<dbReference type="AlphaFoldDB" id="A0A1J0A8Q8"/>
<dbReference type="RefSeq" id="WP_071453067.1">
    <property type="nucleotide sequence ID" value="NZ_CP017675.1"/>
</dbReference>
<dbReference type="Proteomes" id="UP000180235">
    <property type="component" value="Chromosome"/>
</dbReference>
<reference evidence="2 3" key="1">
    <citation type="submission" date="2016-10" db="EMBL/GenBank/DDBJ databases">
        <title>Description of Gloeomargarita lithophora gen. nov., sp. nov., a thylakoid-bearing basal-branching cyanobacterium with intracellular carbonates, and proposal for Gloeomargaritales ord. nov.</title>
        <authorList>
            <person name="Moreira D."/>
            <person name="Tavera R."/>
            <person name="Benzerara K."/>
            <person name="Skouri-Panet F."/>
            <person name="Couradeau E."/>
            <person name="Gerard E."/>
            <person name="Loussert C."/>
            <person name="Novelo E."/>
            <person name="Zivanovic Y."/>
            <person name="Lopez-Garcia P."/>
        </authorList>
    </citation>
    <scope>NUCLEOTIDE SEQUENCE [LARGE SCALE GENOMIC DNA]</scope>
    <source>
        <strain evidence="2 3">D10</strain>
    </source>
</reference>
<dbReference type="EMBL" id="CP017675">
    <property type="protein sequence ID" value="APB32310.1"/>
    <property type="molecule type" value="Genomic_DNA"/>
</dbReference>
<keyword evidence="1" id="KW-1133">Transmembrane helix</keyword>
<evidence type="ECO:0000313" key="2">
    <source>
        <dbReference type="EMBL" id="APB32310.1"/>
    </source>
</evidence>
<dbReference type="InterPro" id="IPR021467">
    <property type="entry name" value="DUF3119"/>
</dbReference>
<dbReference type="Pfam" id="PF11317">
    <property type="entry name" value="DUF3119"/>
    <property type="match status" value="1"/>
</dbReference>
<keyword evidence="1" id="KW-0812">Transmembrane</keyword>
<feature type="transmembrane region" description="Helical" evidence="1">
    <location>
        <begin position="20"/>
        <end position="49"/>
    </location>
</feature>
<evidence type="ECO:0008006" key="4">
    <source>
        <dbReference type="Google" id="ProtNLM"/>
    </source>
</evidence>
<organism evidence="2 3">
    <name type="scientific">Gloeomargarita lithophora Alchichica-D10</name>
    <dbReference type="NCBI Taxonomy" id="1188229"/>
    <lineage>
        <taxon>Bacteria</taxon>
        <taxon>Bacillati</taxon>
        <taxon>Cyanobacteriota</taxon>
        <taxon>Cyanophyceae</taxon>
        <taxon>Gloeomargaritales</taxon>
        <taxon>Gloeomargaritaceae</taxon>
        <taxon>Gloeomargarita</taxon>
    </lineage>
</organism>
<dbReference type="KEGG" id="glt:GlitD10_0009"/>
<gene>
    <name evidence="2" type="ORF">GlitD10_0009</name>
</gene>
<evidence type="ECO:0000313" key="3">
    <source>
        <dbReference type="Proteomes" id="UP000180235"/>
    </source>
</evidence>
<protein>
    <recommendedName>
        <fullName evidence="4">DUF3119 family protein</fullName>
    </recommendedName>
</protein>
<evidence type="ECO:0000256" key="1">
    <source>
        <dbReference type="SAM" id="Phobius"/>
    </source>
</evidence>
<proteinExistence type="predicted"/>
<dbReference type="OrthoDB" id="513456at2"/>